<dbReference type="GO" id="GO:0046872">
    <property type="term" value="F:metal ion binding"/>
    <property type="evidence" value="ECO:0007669"/>
    <property type="project" value="UniProtKB-KW"/>
</dbReference>
<keyword evidence="7" id="KW-0106">Calcium</keyword>
<dbReference type="SUPFAM" id="SSF56529">
    <property type="entry name" value="FAH"/>
    <property type="match status" value="1"/>
</dbReference>
<evidence type="ECO:0000259" key="12">
    <source>
        <dbReference type="Pfam" id="PF09298"/>
    </source>
</evidence>
<dbReference type="InterPro" id="IPR011234">
    <property type="entry name" value="Fumarylacetoacetase-like_C"/>
</dbReference>
<dbReference type="GO" id="GO:0006559">
    <property type="term" value="P:L-phenylalanine catabolic process"/>
    <property type="evidence" value="ECO:0007669"/>
    <property type="project" value="UniProtKB-UniPathway"/>
</dbReference>
<dbReference type="InterPro" id="IPR015377">
    <property type="entry name" value="Fumarylacetoacetase_N"/>
</dbReference>
<name>A0A3B0RH65_9ZZZZ</name>
<dbReference type="Gene3D" id="2.30.30.230">
    <property type="entry name" value="Fumarylacetoacetase, N-terminal domain"/>
    <property type="match status" value="1"/>
</dbReference>
<protein>
    <recommendedName>
        <fullName evidence="4">fumarylacetoacetase</fullName>
        <ecNumber evidence="4">3.7.1.2</ecNumber>
    </recommendedName>
</protein>
<evidence type="ECO:0000256" key="7">
    <source>
        <dbReference type="ARBA" id="ARBA00022837"/>
    </source>
</evidence>
<keyword evidence="8" id="KW-0460">Magnesium</keyword>
<dbReference type="Pfam" id="PF01557">
    <property type="entry name" value="FAA_hydrolase"/>
    <property type="match status" value="1"/>
</dbReference>
<dbReference type="InterPro" id="IPR036462">
    <property type="entry name" value="Fumarylacetoacetase_N_sf"/>
</dbReference>
<dbReference type="PANTHER" id="PTHR43069">
    <property type="entry name" value="FUMARYLACETOACETASE"/>
    <property type="match status" value="1"/>
</dbReference>
<evidence type="ECO:0000256" key="9">
    <source>
        <dbReference type="ARBA" id="ARBA00022878"/>
    </source>
</evidence>
<evidence type="ECO:0000256" key="3">
    <source>
        <dbReference type="ARBA" id="ARBA00004782"/>
    </source>
</evidence>
<comment type="cofactor">
    <cofactor evidence="1">
        <name>Ca(2+)</name>
        <dbReference type="ChEBI" id="CHEBI:29108"/>
    </cofactor>
</comment>
<evidence type="ECO:0000256" key="2">
    <source>
        <dbReference type="ARBA" id="ARBA00001946"/>
    </source>
</evidence>
<evidence type="ECO:0000256" key="5">
    <source>
        <dbReference type="ARBA" id="ARBA00022723"/>
    </source>
</evidence>
<dbReference type="Gene3D" id="3.90.850.10">
    <property type="entry name" value="Fumarylacetoacetase-like, C-terminal domain"/>
    <property type="match status" value="1"/>
</dbReference>
<evidence type="ECO:0000313" key="13">
    <source>
        <dbReference type="EMBL" id="VAV92744.1"/>
    </source>
</evidence>
<gene>
    <name evidence="13" type="ORF">MNBD_ALPHA08-2236</name>
</gene>
<evidence type="ECO:0000256" key="1">
    <source>
        <dbReference type="ARBA" id="ARBA00001913"/>
    </source>
</evidence>
<dbReference type="GO" id="GO:0006572">
    <property type="term" value="P:L-tyrosine catabolic process"/>
    <property type="evidence" value="ECO:0007669"/>
    <property type="project" value="UniProtKB-KW"/>
</dbReference>
<dbReference type="SUPFAM" id="SSF63433">
    <property type="entry name" value="Fumarylacetoacetate hydrolase, FAH, N-terminal domain"/>
    <property type="match status" value="1"/>
</dbReference>
<dbReference type="InterPro" id="IPR036663">
    <property type="entry name" value="Fumarylacetoacetase_C_sf"/>
</dbReference>
<keyword evidence="6 13" id="KW-0378">Hydrolase</keyword>
<proteinExistence type="predicted"/>
<dbReference type="InterPro" id="IPR005959">
    <property type="entry name" value="Fumarylacetoacetase"/>
</dbReference>
<accession>A0A3B0RH65</accession>
<dbReference type="PANTHER" id="PTHR43069:SF2">
    <property type="entry name" value="FUMARYLACETOACETASE"/>
    <property type="match status" value="1"/>
</dbReference>
<dbReference type="EMBL" id="UOEC01000103">
    <property type="protein sequence ID" value="VAV92744.1"/>
    <property type="molecule type" value="Genomic_DNA"/>
</dbReference>
<organism evidence="13">
    <name type="scientific">hydrothermal vent metagenome</name>
    <dbReference type="NCBI Taxonomy" id="652676"/>
    <lineage>
        <taxon>unclassified sequences</taxon>
        <taxon>metagenomes</taxon>
        <taxon>ecological metagenomes</taxon>
    </lineage>
</organism>
<dbReference type="NCBIfam" id="TIGR01266">
    <property type="entry name" value="fum_ac_acetase"/>
    <property type="match status" value="1"/>
</dbReference>
<keyword evidence="9" id="KW-0828">Tyrosine catabolism</keyword>
<comment type="cofactor">
    <cofactor evidence="2">
        <name>Mg(2+)</name>
        <dbReference type="ChEBI" id="CHEBI:18420"/>
    </cofactor>
</comment>
<feature type="domain" description="Fumarylacetoacetase N-terminal" evidence="12">
    <location>
        <begin position="18"/>
        <end position="120"/>
    </location>
</feature>
<keyword evidence="5" id="KW-0479">Metal-binding</keyword>
<reference evidence="13" key="1">
    <citation type="submission" date="2018-06" db="EMBL/GenBank/DDBJ databases">
        <authorList>
            <person name="Zhirakovskaya E."/>
        </authorList>
    </citation>
    <scope>NUCLEOTIDE SEQUENCE</scope>
</reference>
<evidence type="ECO:0000256" key="6">
    <source>
        <dbReference type="ARBA" id="ARBA00022801"/>
    </source>
</evidence>
<dbReference type="EC" id="3.7.1.2" evidence="4"/>
<sequence>MKSWIASANVPDTHFPLQNLPYGVACVGNGKTVCVSVIGDLVVNLAALESAGLIVARQGNAVFDNPCLNEFMSLGKNVWQQVREDLAGLLAQGGNAVLENNAKLRQQVLEPMADVAMLLPFEVAEYTDFYAGMHHAKNMGAILRGSDELPANWLHIPIGYNGRASSVVVSGRDIPRPLGQRKPTGADVPEFGPTQRLDFELELGAVVGTGNRLGQPVTMAEAEDMIFGYVLLNDWSARDIQSWEYQPLGPFQGKAFATTISPWVVTTMALEEFRCPVPARIKEQLPYLKESIPGLFDISLEVSLQPAEADRATVISQTNYHHMYYSSAQQLCHHAISGCKMNTGDLLGSGTVSGPLPGELGSMMELGQAGREPLGLDTGQTRSFIEDGDTITLSGWAQGDGYKIGFGECTGKIIPAVEFETQENV</sequence>
<dbReference type="GO" id="GO:0004334">
    <property type="term" value="F:fumarylacetoacetase activity"/>
    <property type="evidence" value="ECO:0007669"/>
    <property type="project" value="UniProtKB-EC"/>
</dbReference>
<feature type="domain" description="Fumarylacetoacetase-like C-terminal" evidence="11">
    <location>
        <begin position="127"/>
        <end position="412"/>
    </location>
</feature>
<evidence type="ECO:0000256" key="10">
    <source>
        <dbReference type="ARBA" id="ARBA00023232"/>
    </source>
</evidence>
<dbReference type="UniPathway" id="UPA00139">
    <property type="reaction ID" value="UER00341"/>
</dbReference>
<dbReference type="Pfam" id="PF09298">
    <property type="entry name" value="FAA_hydrolase_N"/>
    <property type="match status" value="1"/>
</dbReference>
<comment type="pathway">
    <text evidence="3">Amino-acid degradation; L-phenylalanine degradation; acetoacetate and fumarate from L-phenylalanine: step 6/6.</text>
</comment>
<evidence type="ECO:0000256" key="8">
    <source>
        <dbReference type="ARBA" id="ARBA00022842"/>
    </source>
</evidence>
<evidence type="ECO:0000259" key="11">
    <source>
        <dbReference type="Pfam" id="PF01557"/>
    </source>
</evidence>
<dbReference type="AlphaFoldDB" id="A0A3B0RH65"/>
<keyword evidence="10" id="KW-0585">Phenylalanine catabolism</keyword>
<evidence type="ECO:0000256" key="4">
    <source>
        <dbReference type="ARBA" id="ARBA00012094"/>
    </source>
</evidence>
<dbReference type="GO" id="GO:1902000">
    <property type="term" value="P:homogentisate catabolic process"/>
    <property type="evidence" value="ECO:0007669"/>
    <property type="project" value="TreeGrafter"/>
</dbReference>